<reference evidence="1" key="2">
    <citation type="submission" date="2020-09" db="EMBL/GenBank/DDBJ databases">
        <authorList>
            <person name="Sun Q."/>
            <person name="Ohkuma M."/>
        </authorList>
    </citation>
    <scope>NUCLEOTIDE SEQUENCE</scope>
    <source>
        <strain evidence="1">JCM 31311</strain>
    </source>
</reference>
<dbReference type="EMBL" id="BMQL01000005">
    <property type="protein sequence ID" value="GGR02094.1"/>
    <property type="molecule type" value="Genomic_DNA"/>
</dbReference>
<dbReference type="RefSeq" id="WP_189088794.1">
    <property type="nucleotide sequence ID" value="NZ_BMQL01000005.1"/>
</dbReference>
<protein>
    <submittedName>
        <fullName evidence="1">Uncharacterized protein</fullName>
    </submittedName>
</protein>
<gene>
    <name evidence="1" type="ORF">GCM10008957_13750</name>
</gene>
<dbReference type="AlphaFoldDB" id="A0A918C1H1"/>
<dbReference type="Proteomes" id="UP000603865">
    <property type="component" value="Unassembled WGS sequence"/>
</dbReference>
<accession>A0A918C1H1</accession>
<proteinExistence type="predicted"/>
<name>A0A918C1H1_9DEIO</name>
<evidence type="ECO:0000313" key="1">
    <source>
        <dbReference type="EMBL" id="GGR02094.1"/>
    </source>
</evidence>
<keyword evidence="2" id="KW-1185">Reference proteome</keyword>
<comment type="caution">
    <text evidence="1">The sequence shown here is derived from an EMBL/GenBank/DDBJ whole genome shotgun (WGS) entry which is preliminary data.</text>
</comment>
<organism evidence="1 2">
    <name type="scientific">Deinococcus ruber</name>
    <dbReference type="NCBI Taxonomy" id="1848197"/>
    <lineage>
        <taxon>Bacteria</taxon>
        <taxon>Thermotogati</taxon>
        <taxon>Deinococcota</taxon>
        <taxon>Deinococci</taxon>
        <taxon>Deinococcales</taxon>
        <taxon>Deinococcaceae</taxon>
        <taxon>Deinococcus</taxon>
    </lineage>
</organism>
<evidence type="ECO:0000313" key="2">
    <source>
        <dbReference type="Proteomes" id="UP000603865"/>
    </source>
</evidence>
<sequence length="64" mass="7209">MTRPALTPDFLRKRNALWQQLRAQQPQEGAAGSPEFERLLAELSALIGWDRARILAGLGMHQEP</sequence>
<reference evidence="1" key="1">
    <citation type="journal article" date="2014" name="Int. J. Syst. Evol. Microbiol.">
        <title>Complete genome sequence of Corynebacterium casei LMG S-19264T (=DSM 44701T), isolated from a smear-ripened cheese.</title>
        <authorList>
            <consortium name="US DOE Joint Genome Institute (JGI-PGF)"/>
            <person name="Walter F."/>
            <person name="Albersmeier A."/>
            <person name="Kalinowski J."/>
            <person name="Ruckert C."/>
        </authorList>
    </citation>
    <scope>NUCLEOTIDE SEQUENCE</scope>
    <source>
        <strain evidence="1">JCM 31311</strain>
    </source>
</reference>